<dbReference type="SMART" id="SM00665">
    <property type="entry name" value="B561"/>
    <property type="match status" value="1"/>
</dbReference>
<dbReference type="Proteomes" id="UP001153069">
    <property type="component" value="Unassembled WGS sequence"/>
</dbReference>
<dbReference type="GO" id="GO:0016020">
    <property type="term" value="C:membrane"/>
    <property type="evidence" value="ECO:0007669"/>
    <property type="project" value="UniProtKB-SubCell"/>
</dbReference>
<evidence type="ECO:0000256" key="3">
    <source>
        <dbReference type="ARBA" id="ARBA00022692"/>
    </source>
</evidence>
<feature type="domain" description="Cytochrome b561" evidence="8">
    <location>
        <begin position="1"/>
        <end position="180"/>
    </location>
</feature>
<feature type="transmembrane region" description="Helical" evidence="7">
    <location>
        <begin position="77"/>
        <end position="100"/>
    </location>
</feature>
<dbReference type="InterPro" id="IPR006593">
    <property type="entry name" value="Cyt_b561/ferric_Rdtase_TM"/>
</dbReference>
<evidence type="ECO:0000256" key="7">
    <source>
        <dbReference type="SAM" id="Phobius"/>
    </source>
</evidence>
<dbReference type="PROSITE" id="PS50939">
    <property type="entry name" value="CYTOCHROME_B561"/>
    <property type="match status" value="1"/>
</dbReference>
<keyword evidence="2" id="KW-0813">Transport</keyword>
<keyword evidence="5 7" id="KW-1133">Transmembrane helix</keyword>
<evidence type="ECO:0000256" key="1">
    <source>
        <dbReference type="ARBA" id="ARBA00004370"/>
    </source>
</evidence>
<dbReference type="CDD" id="cd08760">
    <property type="entry name" value="Cyt_b561_FRRS1_like"/>
    <property type="match status" value="1"/>
</dbReference>
<dbReference type="PANTHER" id="PTHR23130:SF171">
    <property type="entry name" value="OS01G0895300 PROTEIN"/>
    <property type="match status" value="1"/>
</dbReference>
<feature type="transmembrane region" description="Helical" evidence="7">
    <location>
        <begin position="46"/>
        <end position="65"/>
    </location>
</feature>
<feature type="transmembrane region" description="Helical" evidence="7">
    <location>
        <begin position="126"/>
        <end position="145"/>
    </location>
</feature>
<dbReference type="PANTHER" id="PTHR23130">
    <property type="entry name" value="CYTOCHROME B561 AND DOMON DOMAIN-CONTAINING PROTEIN"/>
    <property type="match status" value="1"/>
</dbReference>
<dbReference type="AlphaFoldDB" id="A0A9N8DT91"/>
<evidence type="ECO:0000313" key="10">
    <source>
        <dbReference type="Proteomes" id="UP001153069"/>
    </source>
</evidence>
<comment type="caution">
    <text evidence="9">The sequence shown here is derived from an EMBL/GenBank/DDBJ whole genome shotgun (WGS) entry which is preliminary data.</text>
</comment>
<evidence type="ECO:0000256" key="2">
    <source>
        <dbReference type="ARBA" id="ARBA00022448"/>
    </source>
</evidence>
<keyword evidence="10" id="KW-1185">Reference proteome</keyword>
<dbReference type="OrthoDB" id="19261at2759"/>
<comment type="subcellular location">
    <subcellularLocation>
        <location evidence="1">Membrane</location>
    </subcellularLocation>
</comment>
<organism evidence="9 10">
    <name type="scientific">Seminavis robusta</name>
    <dbReference type="NCBI Taxonomy" id="568900"/>
    <lineage>
        <taxon>Eukaryota</taxon>
        <taxon>Sar</taxon>
        <taxon>Stramenopiles</taxon>
        <taxon>Ochrophyta</taxon>
        <taxon>Bacillariophyta</taxon>
        <taxon>Bacillariophyceae</taxon>
        <taxon>Bacillariophycidae</taxon>
        <taxon>Naviculales</taxon>
        <taxon>Naviculaceae</taxon>
        <taxon>Seminavis</taxon>
    </lineage>
</organism>
<evidence type="ECO:0000313" key="9">
    <source>
        <dbReference type="EMBL" id="CAB9508622.1"/>
    </source>
</evidence>
<evidence type="ECO:0000259" key="8">
    <source>
        <dbReference type="PROSITE" id="PS50939"/>
    </source>
</evidence>
<accession>A0A9N8DT91</accession>
<dbReference type="Pfam" id="PF03188">
    <property type="entry name" value="Cytochrom_B561"/>
    <property type="match status" value="1"/>
</dbReference>
<protein>
    <submittedName>
        <fullName evidence="9">B561 and DOMON domain-containing protein</fullName>
    </submittedName>
</protein>
<evidence type="ECO:0000256" key="4">
    <source>
        <dbReference type="ARBA" id="ARBA00022982"/>
    </source>
</evidence>
<evidence type="ECO:0000256" key="5">
    <source>
        <dbReference type="ARBA" id="ARBA00022989"/>
    </source>
</evidence>
<evidence type="ECO:0000256" key="6">
    <source>
        <dbReference type="ARBA" id="ARBA00023136"/>
    </source>
</evidence>
<dbReference type="Gene3D" id="1.20.120.1770">
    <property type="match status" value="1"/>
</dbReference>
<proteinExistence type="predicted"/>
<sequence>MALTTGMIHGLIMMFSFGWLLPMGVLSARLMKHRPGDLWFRLHRGFQVAGLIFGIGGFAIAVRNFNVFADGSGTTSFQHGCLGATVFALVLLQPLLALLFRPGKSDDSTTNSGSGSRWWWELQHKGMGYLILLLTFVTILLGAKLEGTGWQLAYVFGVVGSLVLAGGLMWFDRFSYQPSTTPDATEMPSIA</sequence>
<keyword evidence="6 7" id="KW-0472">Membrane</keyword>
<gene>
    <name evidence="9" type="ORF">SEMRO_354_G124760.1</name>
</gene>
<dbReference type="EMBL" id="CAICTM010000353">
    <property type="protein sequence ID" value="CAB9508622.1"/>
    <property type="molecule type" value="Genomic_DNA"/>
</dbReference>
<keyword evidence="3 7" id="KW-0812">Transmembrane</keyword>
<feature type="transmembrane region" description="Helical" evidence="7">
    <location>
        <begin position="151"/>
        <end position="171"/>
    </location>
</feature>
<name>A0A9N8DT91_9STRA</name>
<reference evidence="9" key="1">
    <citation type="submission" date="2020-06" db="EMBL/GenBank/DDBJ databases">
        <authorList>
            <consortium name="Plant Systems Biology data submission"/>
        </authorList>
    </citation>
    <scope>NUCLEOTIDE SEQUENCE</scope>
    <source>
        <strain evidence="9">D6</strain>
    </source>
</reference>
<keyword evidence="4" id="KW-0249">Electron transport</keyword>
<feature type="transmembrane region" description="Helical" evidence="7">
    <location>
        <begin position="6"/>
        <end position="26"/>
    </location>
</feature>